<accession>A0A4U6D4Q1</accession>
<dbReference type="AlphaFoldDB" id="A0A4U6D4Q1"/>
<name>A0A4U6D4Q1_9BACT</name>
<comment type="caution">
    <text evidence="1">The sequence shown here is derived from an EMBL/GenBank/DDBJ whole genome shotgun (WGS) entry which is preliminary data.</text>
</comment>
<protein>
    <submittedName>
        <fullName evidence="1">Uncharacterized protein</fullName>
    </submittedName>
</protein>
<dbReference type="Proteomes" id="UP000304900">
    <property type="component" value="Unassembled WGS sequence"/>
</dbReference>
<evidence type="ECO:0000313" key="1">
    <source>
        <dbReference type="EMBL" id="TKT92290.1"/>
    </source>
</evidence>
<dbReference type="RefSeq" id="WP_137339835.1">
    <property type="nucleotide sequence ID" value="NZ_BSQH01000007.1"/>
</dbReference>
<keyword evidence="2" id="KW-1185">Reference proteome</keyword>
<sequence length="81" mass="9460">MEDIFEIDVEYKGEIREFEGRLVLSGYEHKIEIFIEDISVFFEPDEERNYRAIVGLDQMSNKNLSPGLLQAIAHKLESLLK</sequence>
<evidence type="ECO:0000313" key="2">
    <source>
        <dbReference type="Proteomes" id="UP000304900"/>
    </source>
</evidence>
<dbReference type="EMBL" id="SZVO01000004">
    <property type="protein sequence ID" value="TKT92290.1"/>
    <property type="molecule type" value="Genomic_DNA"/>
</dbReference>
<proteinExistence type="predicted"/>
<reference evidence="1 2" key="1">
    <citation type="submission" date="2019-05" db="EMBL/GenBank/DDBJ databases">
        <title>Dyadobacter AR-3-8 sp. nov., isolated from arctic soil.</title>
        <authorList>
            <person name="Chaudhary D.K."/>
        </authorList>
    </citation>
    <scope>NUCLEOTIDE SEQUENCE [LARGE SCALE GENOMIC DNA]</scope>
    <source>
        <strain evidence="1 2">AR-3-8</strain>
    </source>
</reference>
<dbReference type="OrthoDB" id="675660at2"/>
<gene>
    <name evidence="1" type="ORF">FDK13_09935</name>
</gene>
<organism evidence="1 2">
    <name type="scientific">Dyadobacter frigoris</name>
    <dbReference type="NCBI Taxonomy" id="2576211"/>
    <lineage>
        <taxon>Bacteria</taxon>
        <taxon>Pseudomonadati</taxon>
        <taxon>Bacteroidota</taxon>
        <taxon>Cytophagia</taxon>
        <taxon>Cytophagales</taxon>
        <taxon>Spirosomataceae</taxon>
        <taxon>Dyadobacter</taxon>
    </lineage>
</organism>